<dbReference type="InterPro" id="IPR036322">
    <property type="entry name" value="WD40_repeat_dom_sf"/>
</dbReference>
<dbReference type="AlphaFoldDB" id="A0A4T0M0K9"/>
<dbReference type="InterPro" id="IPR052208">
    <property type="entry name" value="DmX-like/RAVE_component"/>
</dbReference>
<dbReference type="PANTHER" id="PTHR13950">
    <property type="entry name" value="RABCONNECTIN-RELATED"/>
    <property type="match status" value="1"/>
</dbReference>
<dbReference type="GO" id="GO:0043291">
    <property type="term" value="C:RAVE complex"/>
    <property type="evidence" value="ECO:0007669"/>
    <property type="project" value="TreeGrafter"/>
</dbReference>
<reference evidence="2 3" key="1">
    <citation type="submission" date="2019-03" db="EMBL/GenBank/DDBJ databases">
        <title>Sequencing 25 genomes of Wallemia mellicola.</title>
        <authorList>
            <person name="Gostincar C."/>
        </authorList>
    </citation>
    <scope>NUCLEOTIDE SEQUENCE [LARGE SCALE GENOMIC DNA]</scope>
    <source>
        <strain evidence="2 3">EXF-757</strain>
    </source>
</reference>
<dbReference type="SUPFAM" id="SSF50978">
    <property type="entry name" value="WD40 repeat-like"/>
    <property type="match status" value="1"/>
</dbReference>
<protein>
    <recommendedName>
        <fullName evidence="1">RAVE complex protein Rav1 C-terminal domain-containing protein</fullName>
    </recommendedName>
</protein>
<dbReference type="GO" id="GO:0007035">
    <property type="term" value="P:vacuolar acidification"/>
    <property type="evidence" value="ECO:0007669"/>
    <property type="project" value="TreeGrafter"/>
</dbReference>
<organism evidence="2 3">
    <name type="scientific">Wallemia mellicola</name>
    <dbReference type="NCBI Taxonomy" id="1708541"/>
    <lineage>
        <taxon>Eukaryota</taxon>
        <taxon>Fungi</taxon>
        <taxon>Dikarya</taxon>
        <taxon>Basidiomycota</taxon>
        <taxon>Wallemiomycotina</taxon>
        <taxon>Wallemiomycetes</taxon>
        <taxon>Wallemiales</taxon>
        <taxon>Wallemiaceae</taxon>
        <taxon>Wallemia</taxon>
    </lineage>
</organism>
<dbReference type="InterPro" id="IPR022033">
    <property type="entry name" value="Rav1p_C"/>
</dbReference>
<evidence type="ECO:0000313" key="3">
    <source>
        <dbReference type="Proteomes" id="UP000310708"/>
    </source>
</evidence>
<dbReference type="Proteomes" id="UP000310708">
    <property type="component" value="Unassembled WGS sequence"/>
</dbReference>
<gene>
    <name evidence="2" type="ORF">E3Q01_02199</name>
</gene>
<feature type="domain" description="RAVE complex protein Rav1 C-terminal" evidence="1">
    <location>
        <begin position="578"/>
        <end position="1088"/>
    </location>
</feature>
<dbReference type="SUPFAM" id="SSF82171">
    <property type="entry name" value="DPP6 N-terminal domain-like"/>
    <property type="match status" value="1"/>
</dbReference>
<evidence type="ECO:0000259" key="1">
    <source>
        <dbReference type="Pfam" id="PF12234"/>
    </source>
</evidence>
<accession>A0A4T0M0K9</accession>
<comment type="caution">
    <text evidence="2">The sequence shown here is derived from an EMBL/GenBank/DDBJ whole genome shotgun (WGS) entry which is preliminary data.</text>
</comment>
<evidence type="ECO:0000313" key="2">
    <source>
        <dbReference type="EMBL" id="TIC65349.1"/>
    </source>
</evidence>
<dbReference type="PANTHER" id="PTHR13950:SF9">
    <property type="entry name" value="RABCONNECTIN-3A"/>
    <property type="match status" value="1"/>
</dbReference>
<sequence length="1199" mass="136969">MYDNDECIEISTKINNLNSKLILNLNNYLFIFNFNFKILNFYTLPFRPKSIGCYDDLVFIEGDDCLDIIKLDGRIHLVHSINLNGIISYTHHRHLTVVLTKYKLLLYKHFRLSQSVDLHSDPQLASISPNLDLLALSYKDSSTVHLYSITDTPAQLQLLPHLSLIRSIQWRDNNLLIIETVDNDLYAYHRSSPSKFEPWTIYVSPSLLRSFWLGPSTTDLLLRRALSDSNYLLHQSNPLSSLIAERRYERVSQISQYSRDLILNISSDGYNLTINAIHDTTHESSNYIRSQPVVHIKLPDSIPNDIIDIEISCQDHNYSPIYLLALRDNNKGILVGILNPASIFDPIPDTKAHPPIEWLRNIHHTQHFDSITKINTDSFGHSLSTYSHNEKRLINWNILDSPSNALHKLRMIESGSNFNSLDEVLDFICVNDVTVIAFKNDMKVFRNNDLINNMPSKLSSSVTFTNTSHHIYVIEYNNSEVSVRWLSLKNCVVEYEQSSPVDLKQLSVSSAKFVNKHFVPSYKSRSRDQIKVKFSSPIVTILDRNNMIRFLRLSRNELKSLPITTAIDCPENIVNIQSCFKTHHTAIVSSDAKGSYLRVYKPTSNKYGSDLEFEYRSCGEIRDVEFLFLDDFEEGLCLLFNERSSAKVFISTHDEQKRWIELTTLTLPDYESGRTIDHVTFLQNASIGLLCGSNLHIQSILHLMSVDIKPYARDAPLCQSSLYELTAELAGPVQEWHNIFLINCLRLNEYGVLKRIFKYLQRAVKTQNTGDLHAKFVQEVDDKDDDSDEKWPQVDDEFLQSIATLKGVVGNEGLYNELKCTIEAINYAYNVAKNADENAWRFLTFSKLGILADNSVIFGHLSHNHQLLIEQLEETKSVDEIRSTYPSLWIGDSDLYQQLMDRLAKKMAVNHEDEIDPTLYGSSLIYFALGKKNSVSTLWKFAYGHRERDNILKFLLKDFDNDNNAKVAATKNAFALLSKRRYGLQALDYAAAFFVLAGKTKDAIQVCLKQCQDFEMALCIARLRGDWELYTDVTKELAKYAVKSRNRALASVTISKLGQHHLASRCLVESFSTLLSDLVEELGEIKENDLANKYDFDISLVSVYLAQPGVLRVVDERELALYTAKQLRKNGTHALALRLLARWKFPKSSKEVPKPYFAAMLAPDPISRASSTPKTNVIASTPKQSSQHVDQFDMSAFNF</sequence>
<dbReference type="EMBL" id="SPRX01000024">
    <property type="protein sequence ID" value="TIC65349.1"/>
    <property type="molecule type" value="Genomic_DNA"/>
</dbReference>
<dbReference type="Pfam" id="PF12234">
    <property type="entry name" value="Rav1p_C"/>
    <property type="match status" value="1"/>
</dbReference>
<name>A0A4T0M0K9_9BASI</name>
<proteinExistence type="predicted"/>